<reference evidence="1" key="1">
    <citation type="submission" date="2014-09" db="EMBL/GenBank/DDBJ databases">
        <authorList>
            <person name="Magalhaes I.L.F."/>
            <person name="Oliveira U."/>
            <person name="Santos F.R."/>
            <person name="Vidigal T.H.D.A."/>
            <person name="Brescovit A.D."/>
            <person name="Santos A.J."/>
        </authorList>
    </citation>
    <scope>NUCLEOTIDE SEQUENCE</scope>
    <source>
        <tissue evidence="1">Shoot tissue taken approximately 20 cm above the soil surface</tissue>
    </source>
</reference>
<sequence length="41" mass="4968">MLQTPDFSLNHDQENFLKWEVCFSFALLRLSCFHSDKYRIS</sequence>
<protein>
    <submittedName>
        <fullName evidence="1">Uncharacterized protein</fullName>
    </submittedName>
</protein>
<name>A0A0A9E1V7_ARUDO</name>
<dbReference type="AlphaFoldDB" id="A0A0A9E1V7"/>
<proteinExistence type="predicted"/>
<evidence type="ECO:0000313" key="1">
    <source>
        <dbReference type="EMBL" id="JAD89972.1"/>
    </source>
</evidence>
<organism evidence="1">
    <name type="scientific">Arundo donax</name>
    <name type="common">Giant reed</name>
    <name type="synonym">Donax arundinaceus</name>
    <dbReference type="NCBI Taxonomy" id="35708"/>
    <lineage>
        <taxon>Eukaryota</taxon>
        <taxon>Viridiplantae</taxon>
        <taxon>Streptophyta</taxon>
        <taxon>Embryophyta</taxon>
        <taxon>Tracheophyta</taxon>
        <taxon>Spermatophyta</taxon>
        <taxon>Magnoliopsida</taxon>
        <taxon>Liliopsida</taxon>
        <taxon>Poales</taxon>
        <taxon>Poaceae</taxon>
        <taxon>PACMAD clade</taxon>
        <taxon>Arundinoideae</taxon>
        <taxon>Arundineae</taxon>
        <taxon>Arundo</taxon>
    </lineage>
</organism>
<dbReference type="EMBL" id="GBRH01207923">
    <property type="protein sequence ID" value="JAD89972.1"/>
    <property type="molecule type" value="Transcribed_RNA"/>
</dbReference>
<reference evidence="1" key="2">
    <citation type="journal article" date="2015" name="Data Brief">
        <title>Shoot transcriptome of the giant reed, Arundo donax.</title>
        <authorList>
            <person name="Barrero R.A."/>
            <person name="Guerrero F.D."/>
            <person name="Moolhuijzen P."/>
            <person name="Goolsby J.A."/>
            <person name="Tidwell J."/>
            <person name="Bellgard S.E."/>
            <person name="Bellgard M.I."/>
        </authorList>
    </citation>
    <scope>NUCLEOTIDE SEQUENCE</scope>
    <source>
        <tissue evidence="1">Shoot tissue taken approximately 20 cm above the soil surface</tissue>
    </source>
</reference>
<accession>A0A0A9E1V7</accession>